<evidence type="ECO:0000313" key="3">
    <source>
        <dbReference type="EMBL" id="ACF45074.1"/>
    </source>
</evidence>
<reference evidence="3" key="1">
    <citation type="submission" date="2008-06" db="EMBL/GenBank/DDBJ databases">
        <title>Complete sequence of chromosome of Prosthecochloris aestuarii DSM 271.</title>
        <authorList>
            <consortium name="US DOE Joint Genome Institute"/>
            <person name="Lucas S."/>
            <person name="Copeland A."/>
            <person name="Lapidus A."/>
            <person name="Glavina del Rio T."/>
            <person name="Dalin E."/>
            <person name="Tice H."/>
            <person name="Bruce D."/>
            <person name="Goodwin L."/>
            <person name="Pitluck S."/>
            <person name="Schmutz J."/>
            <person name="Larimer F."/>
            <person name="Land M."/>
            <person name="Hauser L."/>
            <person name="Kyrpides N."/>
            <person name="Anderson I."/>
            <person name="Liu Z."/>
            <person name="Li T."/>
            <person name="Zhao F."/>
            <person name="Overmann J."/>
            <person name="Bryant D.A."/>
            <person name="Richardson P."/>
        </authorList>
    </citation>
    <scope>NUCLEOTIDE SEQUENCE [LARGE SCALE GENOMIC DNA]</scope>
    <source>
        <strain evidence="3">DSM 271</strain>
    </source>
</reference>
<feature type="domain" description="Ig-like SoxY" evidence="2">
    <location>
        <begin position="43"/>
        <end position="145"/>
    </location>
</feature>
<dbReference type="Pfam" id="PF13501">
    <property type="entry name" value="SoxY"/>
    <property type="match status" value="1"/>
</dbReference>
<organism evidence="3 4">
    <name type="scientific">Prosthecochloris aestuarii (strain DSM 271 / SK 413)</name>
    <dbReference type="NCBI Taxonomy" id="290512"/>
    <lineage>
        <taxon>Bacteria</taxon>
        <taxon>Pseudomonadati</taxon>
        <taxon>Chlorobiota</taxon>
        <taxon>Chlorobiia</taxon>
        <taxon>Chlorobiales</taxon>
        <taxon>Chlorobiaceae</taxon>
        <taxon>Prosthecochloris</taxon>
    </lineage>
</organism>
<keyword evidence="1" id="KW-0732">Signal</keyword>
<keyword evidence="4" id="KW-1185">Reference proteome</keyword>
<dbReference type="RefSeq" id="WP_012504611.1">
    <property type="nucleotide sequence ID" value="NC_011059.1"/>
</dbReference>
<dbReference type="STRING" id="290512.Paes_0008"/>
<accession>B4S942</accession>
<dbReference type="InterPro" id="IPR016568">
    <property type="entry name" value="Sulphur_oxidation_SoxY"/>
</dbReference>
<proteinExistence type="predicted"/>
<dbReference type="eggNOG" id="COG5501">
    <property type="taxonomic scope" value="Bacteria"/>
</dbReference>
<dbReference type="Proteomes" id="UP000002725">
    <property type="component" value="Chromosome"/>
</dbReference>
<gene>
    <name evidence="3" type="ordered locus">Paes_0008</name>
</gene>
<dbReference type="KEGG" id="paa:Paes_0008"/>
<feature type="signal peptide" evidence="1">
    <location>
        <begin position="1"/>
        <end position="26"/>
    </location>
</feature>
<dbReference type="HOGENOM" id="CLU_118521_0_0_10"/>
<evidence type="ECO:0000313" key="4">
    <source>
        <dbReference type="Proteomes" id="UP000002725"/>
    </source>
</evidence>
<dbReference type="Gene3D" id="2.60.40.2470">
    <property type="entry name" value="SoxY domain"/>
    <property type="match status" value="1"/>
</dbReference>
<sequence length="145" mass="15776">MNRRSFLRRALLGGAALSLIPLDLMAAWQKASFTDAGFSQAMQNNFGTTSIPSSDKITITAPAAATNSAMVPVEVSTTLKADQIFLLVEKNLTPLVYKLDLTGRMMPYFNIRIKMKESSAVHAVVRSGQKYYRATVDVAVTAQAC</sequence>
<dbReference type="EMBL" id="CP001108">
    <property type="protein sequence ID" value="ACF45074.1"/>
    <property type="molecule type" value="Genomic_DNA"/>
</dbReference>
<dbReference type="InterPro" id="IPR038162">
    <property type="entry name" value="SoxY_sf"/>
</dbReference>
<dbReference type="PIRSF" id="PIRSF010312">
    <property type="entry name" value="Sulphur_oxidation_SoxY"/>
    <property type="match status" value="1"/>
</dbReference>
<evidence type="ECO:0000259" key="2">
    <source>
        <dbReference type="Pfam" id="PF13501"/>
    </source>
</evidence>
<dbReference type="InterPro" id="IPR032711">
    <property type="entry name" value="SoxY"/>
</dbReference>
<feature type="chain" id="PRO_5002825823" evidence="1">
    <location>
        <begin position="27"/>
        <end position="145"/>
    </location>
</feature>
<evidence type="ECO:0000256" key="1">
    <source>
        <dbReference type="SAM" id="SignalP"/>
    </source>
</evidence>
<name>B4S942_PROA2</name>
<protein>
    <submittedName>
        <fullName evidence="3">Thiosulfate-binding protein SoxY</fullName>
    </submittedName>
</protein>
<dbReference type="AlphaFoldDB" id="B4S942"/>